<evidence type="ECO:0000313" key="1">
    <source>
        <dbReference type="EMBL" id="KAK8891917.1"/>
    </source>
</evidence>
<name>A0ABR2KNB8_9EUKA</name>
<protein>
    <submittedName>
        <fullName evidence="1">Uncharacterized protein</fullName>
    </submittedName>
</protein>
<keyword evidence="2" id="KW-1185">Reference proteome</keyword>
<organism evidence="1 2">
    <name type="scientific">Tritrichomonas musculus</name>
    <dbReference type="NCBI Taxonomy" id="1915356"/>
    <lineage>
        <taxon>Eukaryota</taxon>
        <taxon>Metamonada</taxon>
        <taxon>Parabasalia</taxon>
        <taxon>Tritrichomonadida</taxon>
        <taxon>Tritrichomonadidae</taxon>
        <taxon>Tritrichomonas</taxon>
    </lineage>
</organism>
<proteinExistence type="predicted"/>
<dbReference type="Proteomes" id="UP001470230">
    <property type="component" value="Unassembled WGS sequence"/>
</dbReference>
<dbReference type="EMBL" id="JAPFFF010000004">
    <property type="protein sequence ID" value="KAK8891917.1"/>
    <property type="molecule type" value="Genomic_DNA"/>
</dbReference>
<gene>
    <name evidence="1" type="ORF">M9Y10_029139</name>
</gene>
<evidence type="ECO:0000313" key="2">
    <source>
        <dbReference type="Proteomes" id="UP001470230"/>
    </source>
</evidence>
<reference evidence="1 2" key="1">
    <citation type="submission" date="2024-04" db="EMBL/GenBank/DDBJ databases">
        <title>Tritrichomonas musculus Genome.</title>
        <authorList>
            <person name="Alves-Ferreira E."/>
            <person name="Grigg M."/>
            <person name="Lorenzi H."/>
            <person name="Galac M."/>
        </authorList>
    </citation>
    <scope>NUCLEOTIDE SEQUENCE [LARGE SCALE GENOMIC DNA]</scope>
    <source>
        <strain evidence="1 2">EAF2021</strain>
    </source>
</reference>
<sequence>MRFLDSDDDDQFFDNISDDDIVCSSESESFISTSDELIKSSSDSDSEAFDESSFASLLPAKKNNYLNSSHECKIVECNSSYSEDNECNAIDTNIPEPETLFEFTEMGNEHSNSSESEEMDELE</sequence>
<accession>A0ABR2KNB8</accession>
<comment type="caution">
    <text evidence="1">The sequence shown here is derived from an EMBL/GenBank/DDBJ whole genome shotgun (WGS) entry which is preliminary data.</text>
</comment>